<dbReference type="InterPro" id="IPR018062">
    <property type="entry name" value="HTH_AraC-typ_CS"/>
</dbReference>
<evidence type="ECO:0000259" key="4">
    <source>
        <dbReference type="PROSITE" id="PS01124"/>
    </source>
</evidence>
<gene>
    <name evidence="5" type="ORF">OL234_09310</name>
</gene>
<reference evidence="5" key="1">
    <citation type="submission" date="2022-10" db="EMBL/GenBank/DDBJ databases">
        <title>Vagococcus sp. isolated from poultry meat.</title>
        <authorList>
            <person name="Johansson P."/>
            <person name="Bjorkroth J."/>
        </authorList>
    </citation>
    <scope>NUCLEOTIDE SEQUENCE</scope>
    <source>
        <strain evidence="5">STAA11</strain>
    </source>
</reference>
<keyword evidence="1" id="KW-0805">Transcription regulation</keyword>
<dbReference type="Pfam" id="PF02311">
    <property type="entry name" value="AraC_binding"/>
    <property type="match status" value="1"/>
</dbReference>
<feature type="domain" description="HTH araC/xylS-type" evidence="4">
    <location>
        <begin position="193"/>
        <end position="291"/>
    </location>
</feature>
<keyword evidence="2" id="KW-0238">DNA-binding</keyword>
<protein>
    <submittedName>
        <fullName evidence="5">AraC family transcriptional regulator</fullName>
    </submittedName>
</protein>
<accession>A0AAF0CUV3</accession>
<dbReference type="GO" id="GO:0003700">
    <property type="term" value="F:DNA-binding transcription factor activity"/>
    <property type="evidence" value="ECO:0007669"/>
    <property type="project" value="InterPro"/>
</dbReference>
<name>A0AAF0CUV3_9ENTE</name>
<dbReference type="SUPFAM" id="SSF46689">
    <property type="entry name" value="Homeodomain-like"/>
    <property type="match status" value="2"/>
</dbReference>
<keyword evidence="6" id="KW-1185">Reference proteome</keyword>
<dbReference type="InterPro" id="IPR009057">
    <property type="entry name" value="Homeodomain-like_sf"/>
</dbReference>
<dbReference type="AlphaFoldDB" id="A0AAF0CUV3"/>
<evidence type="ECO:0000313" key="5">
    <source>
        <dbReference type="EMBL" id="WEG73147.1"/>
    </source>
</evidence>
<evidence type="ECO:0000256" key="3">
    <source>
        <dbReference type="ARBA" id="ARBA00023163"/>
    </source>
</evidence>
<dbReference type="RefSeq" id="WP_275468951.1">
    <property type="nucleotide sequence ID" value="NZ_CP110232.1"/>
</dbReference>
<dbReference type="PANTHER" id="PTHR43280:SF2">
    <property type="entry name" value="HTH-TYPE TRANSCRIPTIONAL REGULATOR EXSA"/>
    <property type="match status" value="1"/>
</dbReference>
<feature type="domain" description="HTH araC/xylS-type" evidence="4">
    <location>
        <begin position="305"/>
        <end position="403"/>
    </location>
</feature>
<dbReference type="KEGG" id="vie:OL234_09310"/>
<dbReference type="GO" id="GO:0043565">
    <property type="term" value="F:sequence-specific DNA binding"/>
    <property type="evidence" value="ECO:0007669"/>
    <property type="project" value="InterPro"/>
</dbReference>
<evidence type="ECO:0000256" key="2">
    <source>
        <dbReference type="ARBA" id="ARBA00023125"/>
    </source>
</evidence>
<dbReference type="PRINTS" id="PR00032">
    <property type="entry name" value="HTHARAC"/>
</dbReference>
<keyword evidence="3" id="KW-0804">Transcription</keyword>
<dbReference type="Gene3D" id="1.10.10.60">
    <property type="entry name" value="Homeodomain-like"/>
    <property type="match status" value="3"/>
</dbReference>
<evidence type="ECO:0000313" key="6">
    <source>
        <dbReference type="Proteomes" id="UP001179647"/>
    </source>
</evidence>
<evidence type="ECO:0000256" key="1">
    <source>
        <dbReference type="ARBA" id="ARBA00023015"/>
    </source>
</evidence>
<dbReference type="EMBL" id="CP110232">
    <property type="protein sequence ID" value="WEG73147.1"/>
    <property type="molecule type" value="Genomic_DNA"/>
</dbReference>
<dbReference type="PROSITE" id="PS00041">
    <property type="entry name" value="HTH_ARAC_FAMILY_1"/>
    <property type="match status" value="2"/>
</dbReference>
<sequence>MIKGGVKEIKKQVKSYPYTAVDYVRDNLKVDEVKTVYREVKTTGAQTFNNVTIVYILKGTAGLWINGRYQEVSEGQLLLLMSYHIHQWQALEAPCFIYECRLSIGLLLLSNTSKKAYQRAMDELEYQIPCVKLHESEQVEAAYVMKKLTVARESYLQWADELFLVASISTLIYLFLTGNKQESTRQTSTDLGGILLEYLHQHHQQNLTPKKIAKTFDLTPTEVVSHLKQLTGKNFGENLRNVRLINATALLEFGGLSINQIGRIVGFGSAAYFYDSFKKEHGMTPACYRKENFPSQELTLSDDAYDAFMVLYTNYQHPLLMSEVTKGLNLTPRQFNQHIQKGFQLSPQELLIRIRVSVGRGLLLGTERSISDIGESVGYQDPKQFRCHFKKVYGVLPSDYRYKK</sequence>
<dbReference type="InterPro" id="IPR018060">
    <property type="entry name" value="HTH_AraC"/>
</dbReference>
<proteinExistence type="predicted"/>
<organism evidence="5 6">
    <name type="scientific">Vagococcus intermedius</name>
    <dbReference type="NCBI Taxonomy" id="2991418"/>
    <lineage>
        <taxon>Bacteria</taxon>
        <taxon>Bacillati</taxon>
        <taxon>Bacillota</taxon>
        <taxon>Bacilli</taxon>
        <taxon>Lactobacillales</taxon>
        <taxon>Enterococcaceae</taxon>
        <taxon>Vagococcus</taxon>
    </lineage>
</organism>
<dbReference type="Proteomes" id="UP001179647">
    <property type="component" value="Chromosome"/>
</dbReference>
<dbReference type="InterPro" id="IPR003313">
    <property type="entry name" value="AraC-bd"/>
</dbReference>
<dbReference type="InterPro" id="IPR020449">
    <property type="entry name" value="Tscrpt_reg_AraC-type_HTH"/>
</dbReference>
<dbReference type="SMART" id="SM00342">
    <property type="entry name" value="HTH_ARAC"/>
    <property type="match status" value="2"/>
</dbReference>
<dbReference type="PANTHER" id="PTHR43280">
    <property type="entry name" value="ARAC-FAMILY TRANSCRIPTIONAL REGULATOR"/>
    <property type="match status" value="1"/>
</dbReference>
<dbReference type="Pfam" id="PF12833">
    <property type="entry name" value="HTH_18"/>
    <property type="match status" value="2"/>
</dbReference>
<dbReference type="PROSITE" id="PS01124">
    <property type="entry name" value="HTH_ARAC_FAMILY_2"/>
    <property type="match status" value="2"/>
</dbReference>